<dbReference type="OrthoDB" id="6628414at2"/>
<dbReference type="Gene3D" id="3.40.190.10">
    <property type="entry name" value="Periplasmic binding protein-like II"/>
    <property type="match status" value="2"/>
</dbReference>
<reference evidence="8 9" key="1">
    <citation type="submission" date="2018-01" db="EMBL/GenBank/DDBJ databases">
        <title>Superficieibacter electus gen. nov., sp. nov., an extended-spectrum beta-lactamase possessing member of the Enterobacteriaceae family, isolated from intensive care unit surfaces.</title>
        <authorList>
            <person name="Potter R.F."/>
            <person name="D'Souza A.W."/>
        </authorList>
    </citation>
    <scope>NUCLEOTIDE SEQUENCE [LARGE SCALE GENOMIC DNA]</scope>
    <source>
        <strain evidence="7 9">BP-1</strain>
        <strain evidence="6 8">BP-2</strain>
    </source>
</reference>
<evidence type="ECO:0000313" key="6">
    <source>
        <dbReference type="EMBL" id="POP41361.1"/>
    </source>
</evidence>
<dbReference type="EMBL" id="PQGE01000027">
    <property type="protein sequence ID" value="POP41361.1"/>
    <property type="molecule type" value="Genomic_DNA"/>
</dbReference>
<comment type="caution">
    <text evidence="7">The sequence shown here is derived from an EMBL/GenBank/DDBJ whole genome shotgun (WGS) entry which is preliminary data.</text>
</comment>
<dbReference type="Proteomes" id="UP000247005">
    <property type="component" value="Unassembled WGS sequence"/>
</dbReference>
<dbReference type="EMBL" id="PQGD01000023">
    <property type="protein sequence ID" value="POP43741.1"/>
    <property type="molecule type" value="Genomic_DNA"/>
</dbReference>
<protein>
    <recommendedName>
        <fullName evidence="5">HTH lysR-type domain-containing protein</fullName>
    </recommendedName>
</protein>
<dbReference type="PANTHER" id="PTHR30118">
    <property type="entry name" value="HTH-TYPE TRANSCRIPTIONAL REGULATOR LEUO-RELATED"/>
    <property type="match status" value="1"/>
</dbReference>
<dbReference type="Gene3D" id="1.10.10.10">
    <property type="entry name" value="Winged helix-like DNA-binding domain superfamily/Winged helix DNA-binding domain"/>
    <property type="match status" value="1"/>
</dbReference>
<keyword evidence="8" id="KW-1185">Reference proteome</keyword>
<keyword evidence="2" id="KW-0805">Transcription regulation</keyword>
<dbReference type="SUPFAM" id="SSF46785">
    <property type="entry name" value="Winged helix' DNA-binding domain"/>
    <property type="match status" value="1"/>
</dbReference>
<keyword evidence="3" id="KW-0238">DNA-binding</keyword>
<proteinExistence type="inferred from homology"/>
<dbReference type="GO" id="GO:0003700">
    <property type="term" value="F:DNA-binding transcription factor activity"/>
    <property type="evidence" value="ECO:0007669"/>
    <property type="project" value="InterPro"/>
</dbReference>
<feature type="domain" description="HTH lysR-type" evidence="5">
    <location>
        <begin position="10"/>
        <end position="67"/>
    </location>
</feature>
<evidence type="ECO:0000313" key="9">
    <source>
        <dbReference type="Proteomes" id="UP000247005"/>
    </source>
</evidence>
<evidence type="ECO:0000256" key="1">
    <source>
        <dbReference type="ARBA" id="ARBA00009437"/>
    </source>
</evidence>
<evidence type="ECO:0000256" key="2">
    <source>
        <dbReference type="ARBA" id="ARBA00023015"/>
    </source>
</evidence>
<dbReference type="Proteomes" id="UP000237073">
    <property type="component" value="Unassembled WGS sequence"/>
</dbReference>
<evidence type="ECO:0000259" key="5">
    <source>
        <dbReference type="PROSITE" id="PS50931"/>
    </source>
</evidence>
<dbReference type="PANTHER" id="PTHR30118:SF6">
    <property type="entry name" value="HTH-TYPE TRANSCRIPTIONAL REGULATOR LEUO"/>
    <property type="match status" value="1"/>
</dbReference>
<keyword evidence="4" id="KW-0804">Transcription</keyword>
<organism evidence="7 9">
    <name type="scientific">Superficieibacter electus</name>
    <dbReference type="NCBI Taxonomy" id="2022662"/>
    <lineage>
        <taxon>Bacteria</taxon>
        <taxon>Pseudomonadati</taxon>
        <taxon>Pseudomonadota</taxon>
        <taxon>Gammaproteobacteria</taxon>
        <taxon>Enterobacterales</taxon>
        <taxon>Enterobacteriaceae</taxon>
        <taxon>Superficieibacter</taxon>
    </lineage>
</organism>
<dbReference type="InterPro" id="IPR050389">
    <property type="entry name" value="LysR-type_TF"/>
</dbReference>
<evidence type="ECO:0000256" key="3">
    <source>
        <dbReference type="ARBA" id="ARBA00023125"/>
    </source>
</evidence>
<dbReference type="Pfam" id="PF00126">
    <property type="entry name" value="HTH_1"/>
    <property type="match status" value="1"/>
</dbReference>
<dbReference type="InterPro" id="IPR036388">
    <property type="entry name" value="WH-like_DNA-bd_sf"/>
</dbReference>
<sequence>MGSKSDNKEFDYNLIKVLDAVISAGNATKAAKKLSVTPAAISLALSRLQGFYEQELFVRGKDGLIPTAKALEIHQAFRHAMELVKGTLAAESVAAKNPKITIMGSEIVENYYLSQLYEDDIFERFSLRHFSSRNLDKNEINHLLGVGDCDLVISPEAIIDPSVDNQLIDSFKNFVCICSTDNILSELSQLSLHNFYSARHAIYQSGIFSPVMINDNDLHEKDDEYKGYRIKGYRSDSISGIVSIIESTSLIALLPLKLAHFYKNQRRYAIKMVQPPPELVFKPLNVYASWNKKSSKKKEIKELVDMFHTLSSFRR</sequence>
<dbReference type="PROSITE" id="PS50931">
    <property type="entry name" value="HTH_LYSR"/>
    <property type="match status" value="1"/>
</dbReference>
<gene>
    <name evidence="7" type="ORF">CHU32_22785</name>
    <name evidence="6" type="ORF">CHU33_23025</name>
</gene>
<evidence type="ECO:0000256" key="4">
    <source>
        <dbReference type="ARBA" id="ARBA00023163"/>
    </source>
</evidence>
<dbReference type="SUPFAM" id="SSF53850">
    <property type="entry name" value="Periplasmic binding protein-like II"/>
    <property type="match status" value="1"/>
</dbReference>
<dbReference type="InterPro" id="IPR036390">
    <property type="entry name" value="WH_DNA-bd_sf"/>
</dbReference>
<evidence type="ECO:0000313" key="8">
    <source>
        <dbReference type="Proteomes" id="UP000237073"/>
    </source>
</evidence>
<dbReference type="GO" id="GO:0003677">
    <property type="term" value="F:DNA binding"/>
    <property type="evidence" value="ECO:0007669"/>
    <property type="project" value="UniProtKB-KW"/>
</dbReference>
<evidence type="ECO:0000313" key="7">
    <source>
        <dbReference type="EMBL" id="POP43741.1"/>
    </source>
</evidence>
<accession>A0A2P5GJA7</accession>
<dbReference type="AlphaFoldDB" id="A0A2P5GJA7"/>
<name>A0A2P5GJA7_9ENTR</name>
<comment type="similarity">
    <text evidence="1">Belongs to the LysR transcriptional regulatory family.</text>
</comment>
<dbReference type="InterPro" id="IPR000847">
    <property type="entry name" value="LysR_HTH_N"/>
</dbReference>
<dbReference type="RefSeq" id="WP_103678326.1">
    <property type="nucleotide sequence ID" value="NZ_PQGD01000023.1"/>
</dbReference>